<accession>A0AAN7J9G9</accession>
<evidence type="ECO:0000313" key="2">
    <source>
        <dbReference type="Proteomes" id="UP001324115"/>
    </source>
</evidence>
<evidence type="ECO:0000313" key="1">
    <source>
        <dbReference type="EMBL" id="KAK4604089.1"/>
    </source>
</evidence>
<comment type="caution">
    <text evidence="1">The sequence shown here is derived from an EMBL/GenBank/DDBJ whole genome shotgun (WGS) entry which is preliminary data.</text>
</comment>
<proteinExistence type="predicted"/>
<organism evidence="1 2">
    <name type="scientific">Quercus rubra</name>
    <name type="common">Northern red oak</name>
    <name type="synonym">Quercus borealis</name>
    <dbReference type="NCBI Taxonomy" id="3512"/>
    <lineage>
        <taxon>Eukaryota</taxon>
        <taxon>Viridiplantae</taxon>
        <taxon>Streptophyta</taxon>
        <taxon>Embryophyta</taxon>
        <taxon>Tracheophyta</taxon>
        <taxon>Spermatophyta</taxon>
        <taxon>Magnoliopsida</taxon>
        <taxon>eudicotyledons</taxon>
        <taxon>Gunneridae</taxon>
        <taxon>Pentapetalae</taxon>
        <taxon>rosids</taxon>
        <taxon>fabids</taxon>
        <taxon>Fagales</taxon>
        <taxon>Fagaceae</taxon>
        <taxon>Quercus</taxon>
    </lineage>
</organism>
<gene>
    <name evidence="1" type="ORF">RGQ29_012555</name>
</gene>
<dbReference type="EMBL" id="JAXUIC010000002">
    <property type="protein sequence ID" value="KAK4604089.1"/>
    <property type="molecule type" value="Genomic_DNA"/>
</dbReference>
<keyword evidence="2" id="KW-1185">Reference proteome</keyword>
<sequence>MYMETRLAHEHGRDGCYTFGAVGEAEVVNAQGGCGLLQQWDVLASVLNCIGDHVLMGSLCSWL</sequence>
<name>A0AAN7J9G9_QUERU</name>
<dbReference type="EMBL" id="JAXUIC010000002">
    <property type="protein sequence ID" value="KAK4604088.1"/>
    <property type="molecule type" value="Genomic_DNA"/>
</dbReference>
<protein>
    <submittedName>
        <fullName evidence="1">Uncharacterized protein</fullName>
    </submittedName>
</protein>
<dbReference type="AlphaFoldDB" id="A0AAN7J9G9"/>
<reference evidence="1 2" key="1">
    <citation type="journal article" date="2023" name="G3 (Bethesda)">
        <title>A haplotype-resolved chromosome-scale genome for Quercus rubra L. provides insights into the genetics of adaptive traits for red oak species.</title>
        <authorList>
            <person name="Kapoor B."/>
            <person name="Jenkins J."/>
            <person name="Schmutz J."/>
            <person name="Zhebentyayeva T."/>
            <person name="Kuelheim C."/>
            <person name="Coggeshall M."/>
            <person name="Heim C."/>
            <person name="Lasky J.R."/>
            <person name="Leites L."/>
            <person name="Islam-Faridi N."/>
            <person name="Romero-Severson J."/>
            <person name="DeLeo V.L."/>
            <person name="Lucas S.M."/>
            <person name="Lazic D."/>
            <person name="Gailing O."/>
            <person name="Carlson J."/>
            <person name="Staton M."/>
        </authorList>
    </citation>
    <scope>NUCLEOTIDE SEQUENCE [LARGE SCALE GENOMIC DNA]</scope>
    <source>
        <strain evidence="1">Pseudo-F2</strain>
    </source>
</reference>
<dbReference type="Proteomes" id="UP001324115">
    <property type="component" value="Unassembled WGS sequence"/>
</dbReference>